<keyword evidence="2" id="KW-0574">Periplasm</keyword>
<organism evidence="3 4">
    <name type="scientific">Aquamicrobium soli</name>
    <dbReference type="NCBI Taxonomy" id="1811518"/>
    <lineage>
        <taxon>Bacteria</taxon>
        <taxon>Pseudomonadati</taxon>
        <taxon>Pseudomonadota</taxon>
        <taxon>Alphaproteobacteria</taxon>
        <taxon>Hyphomicrobiales</taxon>
        <taxon>Phyllobacteriaceae</taxon>
        <taxon>Aquamicrobium</taxon>
    </lineage>
</organism>
<sequence>MKTILNGTINRRSVLGAGIAAAGVLAMPSILRAQDKSLKVGVYGGYFKKSFDEHIFPAFTKATGIAVESVAEPTGEAWLVQLEQAAKAGQAPADISMMSQVATLKGQATELWQPIDINKIEHNSDLLPRFINKYPDGRVCGIGAVAWYITLVTNTNVYKEAPTSWAAFWDKANADKLGLLALVSNSFLLEVTAKTFMGGTNALDTEEGLNKAFEKLAEVKPNVRLWYRDEAQFEQALKSGEIPMGQYYHDVTGLAAADGNPVRSTFPKEGGIQDSGSWVISRASTKTEEAHTFIDYMSQPAQQALMSRKVGTAPTLKREVLDLTPEEFAAVSSDIEPIIPRYDLYTTKSDWLNQKWTEMIVG</sequence>
<protein>
    <submittedName>
        <fullName evidence="3">PotD/PotF family extracellular solute-binding protein</fullName>
    </submittedName>
</protein>
<dbReference type="PANTHER" id="PTHR30006">
    <property type="entry name" value="THIAMINE-BINDING PERIPLASMIC PROTEIN-RELATED"/>
    <property type="match status" value="1"/>
</dbReference>
<proteinExistence type="predicted"/>
<keyword evidence="1" id="KW-0732">Signal</keyword>
<comment type="caution">
    <text evidence="3">The sequence shown here is derived from an EMBL/GenBank/DDBJ whole genome shotgun (WGS) entry which is preliminary data.</text>
</comment>
<dbReference type="CDD" id="cd13589">
    <property type="entry name" value="PBP2_polyamine_RpCGA009"/>
    <property type="match status" value="1"/>
</dbReference>
<dbReference type="RefSeq" id="WP_378220247.1">
    <property type="nucleotide sequence ID" value="NZ_JBHRTK010000011.1"/>
</dbReference>
<dbReference type="SUPFAM" id="SSF53850">
    <property type="entry name" value="Periplasmic binding protein-like II"/>
    <property type="match status" value="1"/>
</dbReference>
<dbReference type="Proteomes" id="UP001595583">
    <property type="component" value="Unassembled WGS sequence"/>
</dbReference>
<dbReference type="Pfam" id="PF13416">
    <property type="entry name" value="SBP_bac_8"/>
    <property type="match status" value="1"/>
</dbReference>
<evidence type="ECO:0000313" key="4">
    <source>
        <dbReference type="Proteomes" id="UP001595583"/>
    </source>
</evidence>
<name>A0ABV7KBQ5_9HYPH</name>
<dbReference type="Gene3D" id="3.40.190.10">
    <property type="entry name" value="Periplasmic binding protein-like II"/>
    <property type="match status" value="2"/>
</dbReference>
<evidence type="ECO:0000256" key="2">
    <source>
        <dbReference type="ARBA" id="ARBA00022764"/>
    </source>
</evidence>
<reference evidence="4" key="1">
    <citation type="journal article" date="2019" name="Int. J. Syst. Evol. Microbiol.">
        <title>The Global Catalogue of Microorganisms (GCM) 10K type strain sequencing project: providing services to taxonomists for standard genome sequencing and annotation.</title>
        <authorList>
            <consortium name="The Broad Institute Genomics Platform"/>
            <consortium name="The Broad Institute Genome Sequencing Center for Infectious Disease"/>
            <person name="Wu L."/>
            <person name="Ma J."/>
        </authorList>
    </citation>
    <scope>NUCLEOTIDE SEQUENCE [LARGE SCALE GENOMIC DNA]</scope>
    <source>
        <strain evidence="4">KCTC 52165</strain>
    </source>
</reference>
<evidence type="ECO:0000313" key="3">
    <source>
        <dbReference type="EMBL" id="MFC3206426.1"/>
    </source>
</evidence>
<dbReference type="EMBL" id="JBHRTK010000011">
    <property type="protein sequence ID" value="MFC3206426.1"/>
    <property type="molecule type" value="Genomic_DNA"/>
</dbReference>
<gene>
    <name evidence="3" type="ORF">ACFOHJ_09415</name>
</gene>
<accession>A0ABV7KBQ5</accession>
<evidence type="ECO:0000256" key="1">
    <source>
        <dbReference type="ARBA" id="ARBA00022729"/>
    </source>
</evidence>
<dbReference type="PANTHER" id="PTHR30006:SF2">
    <property type="entry name" value="ABC TRANSPORTER SUBSTRATE-BINDING PROTEIN"/>
    <property type="match status" value="1"/>
</dbReference>
<dbReference type="InterPro" id="IPR006059">
    <property type="entry name" value="SBP"/>
</dbReference>
<keyword evidence="4" id="KW-1185">Reference proteome</keyword>